<dbReference type="PROSITE" id="PS50109">
    <property type="entry name" value="HIS_KIN"/>
    <property type="match status" value="1"/>
</dbReference>
<dbReference type="CDD" id="cd16917">
    <property type="entry name" value="HATPase_UhpB-NarQ-NarX-like"/>
    <property type="match status" value="1"/>
</dbReference>
<dbReference type="AlphaFoldDB" id="A0A0F9WEI5"/>
<dbReference type="InterPro" id="IPR011712">
    <property type="entry name" value="Sig_transdc_His_kin_sub3_dim/P"/>
</dbReference>
<evidence type="ECO:0008006" key="8">
    <source>
        <dbReference type="Google" id="ProtNLM"/>
    </source>
</evidence>
<keyword evidence="1" id="KW-0808">Transferase</keyword>
<feature type="transmembrane region" description="Helical" evidence="4">
    <location>
        <begin position="252"/>
        <end position="269"/>
    </location>
</feature>
<keyword evidence="3" id="KW-0175">Coiled coil</keyword>
<feature type="transmembrane region" description="Helical" evidence="4">
    <location>
        <begin position="48"/>
        <end position="67"/>
    </location>
</feature>
<keyword evidence="2" id="KW-0418">Kinase</keyword>
<evidence type="ECO:0000256" key="2">
    <source>
        <dbReference type="ARBA" id="ARBA00022777"/>
    </source>
</evidence>
<feature type="transmembrane region" description="Helical" evidence="4">
    <location>
        <begin position="79"/>
        <end position="99"/>
    </location>
</feature>
<evidence type="ECO:0000256" key="4">
    <source>
        <dbReference type="SAM" id="Phobius"/>
    </source>
</evidence>
<dbReference type="Gene3D" id="1.20.5.1930">
    <property type="match status" value="1"/>
</dbReference>
<dbReference type="PANTHER" id="PTHR24421:SF59">
    <property type="entry name" value="OXYGEN SENSOR HISTIDINE KINASE NREB"/>
    <property type="match status" value="1"/>
</dbReference>
<feature type="transmembrane region" description="Helical" evidence="4">
    <location>
        <begin position="222"/>
        <end position="240"/>
    </location>
</feature>
<dbReference type="InterPro" id="IPR003594">
    <property type="entry name" value="HATPase_dom"/>
</dbReference>
<dbReference type="Gene3D" id="3.30.565.10">
    <property type="entry name" value="Histidine kinase-like ATPase, C-terminal domain"/>
    <property type="match status" value="1"/>
</dbReference>
<feature type="transmembrane region" description="Helical" evidence="4">
    <location>
        <begin position="12"/>
        <end position="36"/>
    </location>
</feature>
<dbReference type="GO" id="GO:0016020">
    <property type="term" value="C:membrane"/>
    <property type="evidence" value="ECO:0007669"/>
    <property type="project" value="InterPro"/>
</dbReference>
<proteinExistence type="predicted"/>
<feature type="transmembrane region" description="Helical" evidence="4">
    <location>
        <begin position="144"/>
        <end position="164"/>
    </location>
</feature>
<evidence type="ECO:0000259" key="6">
    <source>
        <dbReference type="PROSITE" id="PS50113"/>
    </source>
</evidence>
<feature type="coiled-coil region" evidence="3">
    <location>
        <begin position="404"/>
        <end position="434"/>
    </location>
</feature>
<dbReference type="Pfam" id="PF08447">
    <property type="entry name" value="PAS_3"/>
    <property type="match status" value="1"/>
</dbReference>
<feature type="transmembrane region" description="Helical" evidence="4">
    <location>
        <begin position="184"/>
        <end position="202"/>
    </location>
</feature>
<dbReference type="SUPFAM" id="SSF55874">
    <property type="entry name" value="ATPase domain of HSP90 chaperone/DNA topoisomerase II/histidine kinase"/>
    <property type="match status" value="1"/>
</dbReference>
<dbReference type="PROSITE" id="PS51257">
    <property type="entry name" value="PROKAR_LIPOPROTEIN"/>
    <property type="match status" value="1"/>
</dbReference>
<name>A0A0F9WEI5_9ZZZZ</name>
<protein>
    <recommendedName>
        <fullName evidence="8">Histidine kinase domain-containing protein</fullName>
    </recommendedName>
</protein>
<dbReference type="PROSITE" id="PS50113">
    <property type="entry name" value="PAC"/>
    <property type="match status" value="1"/>
</dbReference>
<dbReference type="InterPro" id="IPR035965">
    <property type="entry name" value="PAS-like_dom_sf"/>
</dbReference>
<keyword evidence="4" id="KW-0812">Transmembrane</keyword>
<dbReference type="Pfam" id="PF02518">
    <property type="entry name" value="HATPase_c"/>
    <property type="match status" value="1"/>
</dbReference>
<dbReference type="EMBL" id="LAZR01000004">
    <property type="protein sequence ID" value="KKO10833.1"/>
    <property type="molecule type" value="Genomic_DNA"/>
</dbReference>
<evidence type="ECO:0000313" key="7">
    <source>
        <dbReference type="EMBL" id="KKO10833.1"/>
    </source>
</evidence>
<sequence length="639" mass="69999">MTDVVDKLLARMSITGTIGFVVFFSACIILLMQILVSPLLKSSPSGVSMVWQNAAVAISAIGMAMMLSDRSSHITRILYLFALLTSILVLFDSTLELYSQDGLVPDLLNIQSYPQAWPGHMSHVTASIVFCLSLSALLLRRQTLVATMVSAIGCGLATALALGGFTEEVARFTFFSSASQAADAVTLATLFLLVLSGMAIGYRIFRSQIFSDWQTTHPGQSVFTGITLFLSVLLVVELSATRELVLQGRSGAAFAVLLFLFGIGLTAIYRPIVMCVNRRVANEKELRARAAEIGQVQSQAQLGSWRILLPGGALEWSAECYRIFGLAPTTPVTFDDFIAAVHPEDRQHVLRSWDLALTGRKYDIQHRIVVNNAVKWVRERADLKVDEDQKLTSGIGTVQDITELKVKEAQLRESRDQVRRLAEHKENIREQERARIARELHDEMGQQLTVLRLDASLIEKRFSDVDPELTEMLANVKAGIDANISAVRDVATRLRPLALDAGLVSAVQWLLDSIQQRTGLCCNLLVNGSDGLLDAGRTTTAFRVLQESLTNVLRHANASQLTVRIAINKRELFLSVTDNGVGFEPACVKSFGHFGLMGIRERALIYGGTTIIDSEVGRGATLSVIIPMESGTGTGDRHQ</sequence>
<accession>A0A0F9WEI5</accession>
<evidence type="ECO:0000259" key="5">
    <source>
        <dbReference type="PROSITE" id="PS50109"/>
    </source>
</evidence>
<dbReference type="Gene3D" id="2.10.70.100">
    <property type="match status" value="1"/>
</dbReference>
<dbReference type="Pfam" id="PF07730">
    <property type="entry name" value="HisKA_3"/>
    <property type="match status" value="1"/>
</dbReference>
<feature type="domain" description="PAC" evidence="6">
    <location>
        <begin position="360"/>
        <end position="413"/>
    </location>
</feature>
<keyword evidence="4" id="KW-1133">Transmembrane helix</keyword>
<dbReference type="SUPFAM" id="SSF55785">
    <property type="entry name" value="PYP-like sensor domain (PAS domain)"/>
    <property type="match status" value="1"/>
</dbReference>
<feature type="transmembrane region" description="Helical" evidence="4">
    <location>
        <begin position="119"/>
        <end position="139"/>
    </location>
</feature>
<feature type="domain" description="Histidine kinase" evidence="5">
    <location>
        <begin position="439"/>
        <end position="630"/>
    </location>
</feature>
<dbReference type="GO" id="GO:0000155">
    <property type="term" value="F:phosphorelay sensor kinase activity"/>
    <property type="evidence" value="ECO:0007669"/>
    <property type="project" value="InterPro"/>
</dbReference>
<dbReference type="InterPro" id="IPR005467">
    <property type="entry name" value="His_kinase_dom"/>
</dbReference>
<dbReference type="InterPro" id="IPR000700">
    <property type="entry name" value="PAS-assoc_C"/>
</dbReference>
<keyword evidence="4" id="KW-0472">Membrane</keyword>
<dbReference type="InterPro" id="IPR050482">
    <property type="entry name" value="Sensor_HK_TwoCompSys"/>
</dbReference>
<gene>
    <name evidence="7" type="ORF">LCGC14_0023160</name>
</gene>
<evidence type="ECO:0000256" key="1">
    <source>
        <dbReference type="ARBA" id="ARBA00022679"/>
    </source>
</evidence>
<dbReference type="PANTHER" id="PTHR24421">
    <property type="entry name" value="NITRATE/NITRITE SENSOR PROTEIN NARX-RELATED"/>
    <property type="match status" value="1"/>
</dbReference>
<reference evidence="7" key="1">
    <citation type="journal article" date="2015" name="Nature">
        <title>Complex archaea that bridge the gap between prokaryotes and eukaryotes.</title>
        <authorList>
            <person name="Spang A."/>
            <person name="Saw J.H."/>
            <person name="Jorgensen S.L."/>
            <person name="Zaremba-Niedzwiedzka K."/>
            <person name="Martijn J."/>
            <person name="Lind A.E."/>
            <person name="van Eijk R."/>
            <person name="Schleper C."/>
            <person name="Guy L."/>
            <person name="Ettema T.J."/>
        </authorList>
    </citation>
    <scope>NUCLEOTIDE SEQUENCE</scope>
</reference>
<dbReference type="InterPro" id="IPR013655">
    <property type="entry name" value="PAS_fold_3"/>
</dbReference>
<comment type="caution">
    <text evidence="7">The sequence shown here is derived from an EMBL/GenBank/DDBJ whole genome shotgun (WGS) entry which is preliminary data.</text>
</comment>
<organism evidence="7">
    <name type="scientific">marine sediment metagenome</name>
    <dbReference type="NCBI Taxonomy" id="412755"/>
    <lineage>
        <taxon>unclassified sequences</taxon>
        <taxon>metagenomes</taxon>
        <taxon>ecological metagenomes</taxon>
    </lineage>
</organism>
<dbReference type="GO" id="GO:0046983">
    <property type="term" value="F:protein dimerization activity"/>
    <property type="evidence" value="ECO:0007669"/>
    <property type="project" value="InterPro"/>
</dbReference>
<dbReference type="Gene3D" id="3.30.450.20">
    <property type="entry name" value="PAS domain"/>
    <property type="match status" value="1"/>
</dbReference>
<evidence type="ECO:0000256" key="3">
    <source>
        <dbReference type="SAM" id="Coils"/>
    </source>
</evidence>
<dbReference type="SMART" id="SM00387">
    <property type="entry name" value="HATPase_c"/>
    <property type="match status" value="1"/>
</dbReference>
<dbReference type="InterPro" id="IPR036890">
    <property type="entry name" value="HATPase_C_sf"/>
</dbReference>